<proteinExistence type="predicted"/>
<feature type="domain" description="Aminoacyl-transfer RNA synthetases class-II family profile" evidence="12">
    <location>
        <begin position="12"/>
        <end position="224"/>
    </location>
</feature>
<dbReference type="GO" id="GO:0004826">
    <property type="term" value="F:phenylalanine-tRNA ligase activity"/>
    <property type="evidence" value="ECO:0007669"/>
    <property type="project" value="UniProtKB-EC"/>
</dbReference>
<evidence type="ECO:0000256" key="11">
    <source>
        <dbReference type="ARBA" id="ARBA00049255"/>
    </source>
</evidence>
<sequence>MSDARGHLHPISSLIREANAIFYRMGFSYAEGPLLEDEWHNFDALNVPKDHPARDMQDTFFIKDEPGFVLRTHTSNVQIRYMESQIKKGIKPPYRIIVPGKVFRNEATDMTHEAEFFQMEGLAVGEDVSLANLKGTLARFFQELFRGADVEIRFRPSFFPFTEPSVEVDMRITGANAPEKLRDRWIEMMGAGMVHPQVLKNAGVDPDTYQGFAFGIGLDRLAMLRWGIDDIRLMHSADLRFVNQF</sequence>
<comment type="caution">
    <text evidence="13">The sequence shown here is derived from an EMBL/GenBank/DDBJ whole genome shotgun (WGS) entry which is preliminary data.</text>
</comment>
<keyword evidence="8" id="KW-0460">Magnesium</keyword>
<dbReference type="GO" id="GO:0006432">
    <property type="term" value="P:phenylalanyl-tRNA aminoacylation"/>
    <property type="evidence" value="ECO:0007669"/>
    <property type="project" value="InterPro"/>
</dbReference>
<dbReference type="PROSITE" id="PS50862">
    <property type="entry name" value="AA_TRNA_LIGASE_II"/>
    <property type="match status" value="1"/>
</dbReference>
<evidence type="ECO:0000256" key="8">
    <source>
        <dbReference type="ARBA" id="ARBA00022842"/>
    </source>
</evidence>
<evidence type="ECO:0000256" key="6">
    <source>
        <dbReference type="ARBA" id="ARBA00022741"/>
    </source>
</evidence>
<dbReference type="Proteomes" id="UP000178427">
    <property type="component" value="Unassembled WGS sequence"/>
</dbReference>
<evidence type="ECO:0000256" key="5">
    <source>
        <dbReference type="ARBA" id="ARBA00022723"/>
    </source>
</evidence>
<evidence type="ECO:0000256" key="4">
    <source>
        <dbReference type="ARBA" id="ARBA00022598"/>
    </source>
</evidence>
<dbReference type="InterPro" id="IPR004529">
    <property type="entry name" value="Phe-tRNA-synth_IIc_asu"/>
</dbReference>
<dbReference type="Gene3D" id="3.30.930.10">
    <property type="entry name" value="Bira Bifunctional Protein, Domain 2"/>
    <property type="match status" value="1"/>
</dbReference>
<dbReference type="GO" id="GO:0005524">
    <property type="term" value="F:ATP binding"/>
    <property type="evidence" value="ECO:0007669"/>
    <property type="project" value="UniProtKB-KW"/>
</dbReference>
<dbReference type="InterPro" id="IPR045864">
    <property type="entry name" value="aa-tRNA-synth_II/BPL/LPL"/>
</dbReference>
<evidence type="ECO:0000313" key="13">
    <source>
        <dbReference type="EMBL" id="OGG73774.1"/>
    </source>
</evidence>
<keyword evidence="7" id="KW-0067">ATP-binding</keyword>
<keyword evidence="5" id="KW-0479">Metal-binding</keyword>
<dbReference type="NCBIfam" id="TIGR00468">
    <property type="entry name" value="pheS"/>
    <property type="match status" value="1"/>
</dbReference>
<dbReference type="PANTHER" id="PTHR11538">
    <property type="entry name" value="PHENYLALANYL-TRNA SYNTHETASE"/>
    <property type="match status" value="1"/>
</dbReference>
<evidence type="ECO:0000256" key="7">
    <source>
        <dbReference type="ARBA" id="ARBA00022840"/>
    </source>
</evidence>
<keyword evidence="4 13" id="KW-0436">Ligase</keyword>
<dbReference type="STRING" id="1798513.A3A40_00910"/>
<evidence type="ECO:0000256" key="2">
    <source>
        <dbReference type="ARBA" id="ARBA00012814"/>
    </source>
</evidence>
<keyword evidence="9" id="KW-0648">Protein biosynthesis</keyword>
<evidence type="ECO:0000259" key="12">
    <source>
        <dbReference type="PROSITE" id="PS50862"/>
    </source>
</evidence>
<dbReference type="PANTHER" id="PTHR11538:SF41">
    <property type="entry name" value="PHENYLALANINE--TRNA LIGASE, MITOCHONDRIAL"/>
    <property type="match status" value="1"/>
</dbReference>
<organism evidence="13 14">
    <name type="scientific">Candidatus Kaiserbacteria bacterium RIFCSPLOWO2_01_FULL_54_20</name>
    <dbReference type="NCBI Taxonomy" id="1798513"/>
    <lineage>
        <taxon>Bacteria</taxon>
        <taxon>Candidatus Kaiseribacteriota</taxon>
    </lineage>
</organism>
<accession>A0A1F6EJG9</accession>
<dbReference type="SUPFAM" id="SSF55681">
    <property type="entry name" value="Class II aaRS and biotin synthetases"/>
    <property type="match status" value="1"/>
</dbReference>
<evidence type="ECO:0000256" key="3">
    <source>
        <dbReference type="ARBA" id="ARBA00022490"/>
    </source>
</evidence>
<dbReference type="InterPro" id="IPR006195">
    <property type="entry name" value="aa-tRNA-synth_II"/>
</dbReference>
<dbReference type="EC" id="6.1.1.20" evidence="2"/>
<dbReference type="AlphaFoldDB" id="A0A1F6EJG9"/>
<evidence type="ECO:0000256" key="9">
    <source>
        <dbReference type="ARBA" id="ARBA00022917"/>
    </source>
</evidence>
<dbReference type="GO" id="GO:0000049">
    <property type="term" value="F:tRNA binding"/>
    <property type="evidence" value="ECO:0007669"/>
    <property type="project" value="InterPro"/>
</dbReference>
<evidence type="ECO:0000313" key="14">
    <source>
        <dbReference type="Proteomes" id="UP000178427"/>
    </source>
</evidence>
<dbReference type="InterPro" id="IPR002319">
    <property type="entry name" value="Phenylalanyl-tRNA_Synthase"/>
</dbReference>
<gene>
    <name evidence="13" type="ORF">A3A40_00910</name>
</gene>
<evidence type="ECO:0000256" key="10">
    <source>
        <dbReference type="ARBA" id="ARBA00023146"/>
    </source>
</evidence>
<name>A0A1F6EJG9_9BACT</name>
<dbReference type="Pfam" id="PF01409">
    <property type="entry name" value="tRNA-synt_2d"/>
    <property type="match status" value="1"/>
</dbReference>
<keyword evidence="3" id="KW-0963">Cytoplasm</keyword>
<evidence type="ECO:0000256" key="1">
    <source>
        <dbReference type="ARBA" id="ARBA00004496"/>
    </source>
</evidence>
<comment type="subcellular location">
    <subcellularLocation>
        <location evidence="1">Cytoplasm</location>
    </subcellularLocation>
</comment>
<dbReference type="GO" id="GO:0005737">
    <property type="term" value="C:cytoplasm"/>
    <property type="evidence" value="ECO:0007669"/>
    <property type="project" value="UniProtKB-SubCell"/>
</dbReference>
<reference evidence="13 14" key="1">
    <citation type="journal article" date="2016" name="Nat. Commun.">
        <title>Thousands of microbial genomes shed light on interconnected biogeochemical processes in an aquifer system.</title>
        <authorList>
            <person name="Anantharaman K."/>
            <person name="Brown C.T."/>
            <person name="Hug L.A."/>
            <person name="Sharon I."/>
            <person name="Castelle C.J."/>
            <person name="Probst A.J."/>
            <person name="Thomas B.C."/>
            <person name="Singh A."/>
            <person name="Wilkins M.J."/>
            <person name="Karaoz U."/>
            <person name="Brodie E.L."/>
            <person name="Williams K.H."/>
            <person name="Hubbard S.S."/>
            <person name="Banfield J.F."/>
        </authorList>
    </citation>
    <scope>NUCLEOTIDE SEQUENCE [LARGE SCALE GENOMIC DNA]</scope>
</reference>
<dbReference type="GO" id="GO:0046872">
    <property type="term" value="F:metal ion binding"/>
    <property type="evidence" value="ECO:0007669"/>
    <property type="project" value="UniProtKB-KW"/>
</dbReference>
<comment type="catalytic activity">
    <reaction evidence="11">
        <text>tRNA(Phe) + L-phenylalanine + ATP = L-phenylalanyl-tRNA(Phe) + AMP + diphosphate + H(+)</text>
        <dbReference type="Rhea" id="RHEA:19413"/>
        <dbReference type="Rhea" id="RHEA-COMP:9668"/>
        <dbReference type="Rhea" id="RHEA-COMP:9699"/>
        <dbReference type="ChEBI" id="CHEBI:15378"/>
        <dbReference type="ChEBI" id="CHEBI:30616"/>
        <dbReference type="ChEBI" id="CHEBI:33019"/>
        <dbReference type="ChEBI" id="CHEBI:58095"/>
        <dbReference type="ChEBI" id="CHEBI:78442"/>
        <dbReference type="ChEBI" id="CHEBI:78531"/>
        <dbReference type="ChEBI" id="CHEBI:456215"/>
        <dbReference type="EC" id="6.1.1.20"/>
    </reaction>
</comment>
<keyword evidence="6" id="KW-0547">Nucleotide-binding</keyword>
<protein>
    <recommendedName>
        <fullName evidence="2">phenylalanine--tRNA ligase</fullName>
        <ecNumber evidence="2">6.1.1.20</ecNumber>
    </recommendedName>
</protein>
<keyword evidence="10" id="KW-0030">Aminoacyl-tRNA synthetase</keyword>
<dbReference type="EMBL" id="MFMA01000037">
    <property type="protein sequence ID" value="OGG73774.1"/>
    <property type="molecule type" value="Genomic_DNA"/>
</dbReference>
<dbReference type="CDD" id="cd00496">
    <property type="entry name" value="PheRS_alpha_core"/>
    <property type="match status" value="1"/>
</dbReference>